<accession>A0ABU3MYV7</accession>
<organism evidence="1">
    <name type="scientific">Sphingomonas psychrotolerans</name>
    <dbReference type="NCBI Taxonomy" id="1327635"/>
    <lineage>
        <taxon>Bacteria</taxon>
        <taxon>Pseudomonadati</taxon>
        <taxon>Pseudomonadota</taxon>
        <taxon>Alphaproteobacteria</taxon>
        <taxon>Sphingomonadales</taxon>
        <taxon>Sphingomonadaceae</taxon>
        <taxon>Sphingomonas</taxon>
    </lineage>
</organism>
<comment type="caution">
    <text evidence="1">The sequence shown here is derived from an EMBL/GenBank/DDBJ whole genome shotgun (WGS) entry which is preliminary data.</text>
</comment>
<proteinExistence type="predicted"/>
<protein>
    <recommendedName>
        <fullName evidence="2">Lipoprotein</fullName>
    </recommendedName>
</protein>
<reference evidence="1" key="1">
    <citation type="submission" date="2022-04" db="EMBL/GenBank/DDBJ databases">
        <title>Tomato heritable bacteria conferring resistance against bacterial wilt.</title>
        <authorList>
            <person name="Yin J."/>
        </authorList>
    </citation>
    <scope>NUCLEOTIDE SEQUENCE</scope>
    <source>
        <strain evidence="1">Cra20</strain>
    </source>
</reference>
<evidence type="ECO:0000313" key="1">
    <source>
        <dbReference type="EMBL" id="MDT8757495.1"/>
    </source>
</evidence>
<sequence>MKEKVRVSIWTLKGFGLFSLAACAMQEGDTRHEALMDSIEQKVVLPKGAEPLNAYGRSYAFEGKDRVLGSYSIPVVSKSGPCTVVMPGNTSRPCSAEEIAADEGAQLHAGARRWYDSAGDMPRRLWAGCEQVNVVYEIATRRMLEALCDKDG</sequence>
<gene>
    <name evidence="1" type="ORF">MZO42_02185</name>
</gene>
<name>A0ABU3MYV7_9SPHN</name>
<dbReference type="EMBL" id="JALMLT010000001">
    <property type="protein sequence ID" value="MDT8757495.1"/>
    <property type="molecule type" value="Genomic_DNA"/>
</dbReference>
<evidence type="ECO:0008006" key="2">
    <source>
        <dbReference type="Google" id="ProtNLM"/>
    </source>
</evidence>